<dbReference type="Proteomes" id="UP000075787">
    <property type="component" value="Unassembled WGS sequence"/>
</dbReference>
<dbReference type="InterPro" id="IPR039569">
    <property type="entry name" value="FAS1-like_DH_region"/>
</dbReference>
<accession>A0A162KI98</accession>
<dbReference type="RefSeq" id="WP_062766441.1">
    <property type="nucleotide sequence ID" value="NZ_CP121045.1"/>
</dbReference>
<dbReference type="EMBL" id="LPZR01000175">
    <property type="protein sequence ID" value="KYO51347.1"/>
    <property type="molecule type" value="Genomic_DNA"/>
</dbReference>
<dbReference type="Gene3D" id="3.10.129.10">
    <property type="entry name" value="Hotdog Thioesterase"/>
    <property type="match status" value="1"/>
</dbReference>
<feature type="domain" description="FAS1-like dehydratase" evidence="1">
    <location>
        <begin position="5"/>
        <end position="139"/>
    </location>
</feature>
<dbReference type="CDD" id="cd03441">
    <property type="entry name" value="R_hydratase_like"/>
    <property type="match status" value="1"/>
</dbReference>
<proteinExistence type="predicted"/>
<dbReference type="InterPro" id="IPR016709">
    <property type="entry name" value="HadA-like"/>
</dbReference>
<organism evidence="2 3">
    <name type="scientific">Tistrella mobilis</name>
    <dbReference type="NCBI Taxonomy" id="171437"/>
    <lineage>
        <taxon>Bacteria</taxon>
        <taxon>Pseudomonadati</taxon>
        <taxon>Pseudomonadota</taxon>
        <taxon>Alphaproteobacteria</taxon>
        <taxon>Geminicoccales</taxon>
        <taxon>Geminicoccaceae</taxon>
        <taxon>Tistrella</taxon>
    </lineage>
</organism>
<evidence type="ECO:0000259" key="1">
    <source>
        <dbReference type="Pfam" id="PF13452"/>
    </source>
</evidence>
<dbReference type="InterPro" id="IPR029069">
    <property type="entry name" value="HotDog_dom_sf"/>
</dbReference>
<dbReference type="Pfam" id="PF13452">
    <property type="entry name" value="FAS1_DH_region"/>
    <property type="match status" value="1"/>
</dbReference>
<dbReference type="GeneID" id="97242612"/>
<evidence type="ECO:0000313" key="2">
    <source>
        <dbReference type="EMBL" id="KYO51347.1"/>
    </source>
</evidence>
<protein>
    <submittedName>
        <fullName evidence="2">Acyl dehydratase</fullName>
    </submittedName>
</protein>
<dbReference type="AlphaFoldDB" id="A0A162KI98"/>
<evidence type="ECO:0000313" key="3">
    <source>
        <dbReference type="Proteomes" id="UP000075787"/>
    </source>
</evidence>
<dbReference type="SUPFAM" id="SSF54637">
    <property type="entry name" value="Thioesterase/thiol ester dehydrase-isomerase"/>
    <property type="match status" value="1"/>
</dbReference>
<reference evidence="2 3" key="1">
    <citation type="submission" date="2015-12" db="EMBL/GenBank/DDBJ databases">
        <title>Genome sequence of Tistrella mobilis MCCC 1A02139.</title>
        <authorList>
            <person name="Lu L."/>
            <person name="Lai Q."/>
            <person name="Shao Z."/>
            <person name="Qian P."/>
        </authorList>
    </citation>
    <scope>NUCLEOTIDE SEQUENCE [LARGE SCALE GENOMIC DNA]</scope>
    <source>
        <strain evidence="2 3">MCCC 1A02139</strain>
    </source>
</reference>
<gene>
    <name evidence="2" type="ORF">AUP44_09330</name>
</gene>
<comment type="caution">
    <text evidence="2">The sequence shown here is derived from an EMBL/GenBank/DDBJ whole genome shotgun (WGS) entry which is preliminary data.</text>
</comment>
<dbReference type="OrthoDB" id="5522043at2"/>
<name>A0A162KI98_9PROT</name>
<sequence>MLDRAAIGRVLPPVTATVERGRLRFFLNAIGETSPIHHDTAAAQAAGYRDCPIPPTYLFCLRMLDAPEPYALLDELGVDLGTVLHGEQSFTYHEPVVAGDEIRFIGRIADIFARKGGALEFLVEEIRVERVSDGAHVADVRQVTVIRNPVAGGAA</sequence>
<dbReference type="PIRSF" id="PIRSF018072">
    <property type="entry name" value="UCP018072"/>
    <property type="match status" value="1"/>
</dbReference>